<protein>
    <submittedName>
        <fullName evidence="1">Uncharacterized protein</fullName>
    </submittedName>
</protein>
<evidence type="ECO:0000313" key="2">
    <source>
        <dbReference type="Proteomes" id="UP001151760"/>
    </source>
</evidence>
<name>A0ABQ5BR26_9ASTR</name>
<gene>
    <name evidence="1" type="ORF">Tco_0875390</name>
</gene>
<reference evidence="1" key="2">
    <citation type="submission" date="2022-01" db="EMBL/GenBank/DDBJ databases">
        <authorList>
            <person name="Yamashiro T."/>
            <person name="Shiraishi A."/>
            <person name="Satake H."/>
            <person name="Nakayama K."/>
        </authorList>
    </citation>
    <scope>NUCLEOTIDE SEQUENCE</scope>
</reference>
<dbReference type="Proteomes" id="UP001151760">
    <property type="component" value="Unassembled WGS sequence"/>
</dbReference>
<reference evidence="1" key="1">
    <citation type="journal article" date="2022" name="Int. J. Mol. Sci.">
        <title>Draft Genome of Tanacetum Coccineum: Genomic Comparison of Closely Related Tanacetum-Family Plants.</title>
        <authorList>
            <person name="Yamashiro T."/>
            <person name="Shiraishi A."/>
            <person name="Nakayama K."/>
            <person name="Satake H."/>
        </authorList>
    </citation>
    <scope>NUCLEOTIDE SEQUENCE</scope>
</reference>
<sequence>MVNIWVSREAYYAESEEIGKVDIETLTMEQYLALDRGDTSRGVRRPEIGRNVGFEIKGRIVEIASLFNTPGVLRDTIMLWVSPLTLTGSTKRWLDRAPSEAINT</sequence>
<proteinExistence type="predicted"/>
<keyword evidence="2" id="KW-1185">Reference proteome</keyword>
<dbReference type="EMBL" id="BQNB010013495">
    <property type="protein sequence ID" value="GJT16684.1"/>
    <property type="molecule type" value="Genomic_DNA"/>
</dbReference>
<comment type="caution">
    <text evidence="1">The sequence shown here is derived from an EMBL/GenBank/DDBJ whole genome shotgun (WGS) entry which is preliminary data.</text>
</comment>
<evidence type="ECO:0000313" key="1">
    <source>
        <dbReference type="EMBL" id="GJT16684.1"/>
    </source>
</evidence>
<accession>A0ABQ5BR26</accession>
<organism evidence="1 2">
    <name type="scientific">Tanacetum coccineum</name>
    <dbReference type="NCBI Taxonomy" id="301880"/>
    <lineage>
        <taxon>Eukaryota</taxon>
        <taxon>Viridiplantae</taxon>
        <taxon>Streptophyta</taxon>
        <taxon>Embryophyta</taxon>
        <taxon>Tracheophyta</taxon>
        <taxon>Spermatophyta</taxon>
        <taxon>Magnoliopsida</taxon>
        <taxon>eudicotyledons</taxon>
        <taxon>Gunneridae</taxon>
        <taxon>Pentapetalae</taxon>
        <taxon>asterids</taxon>
        <taxon>campanulids</taxon>
        <taxon>Asterales</taxon>
        <taxon>Asteraceae</taxon>
        <taxon>Asteroideae</taxon>
        <taxon>Anthemideae</taxon>
        <taxon>Anthemidinae</taxon>
        <taxon>Tanacetum</taxon>
    </lineage>
</organism>